<evidence type="ECO:0000256" key="1">
    <source>
        <dbReference type="ARBA" id="ARBA00006484"/>
    </source>
</evidence>
<dbReference type="InterPro" id="IPR002347">
    <property type="entry name" value="SDR_fam"/>
</dbReference>
<evidence type="ECO:0000256" key="2">
    <source>
        <dbReference type="ARBA" id="ARBA00023002"/>
    </source>
</evidence>
<sequence length="251" mass="26703">VSGLEGKRVLVTGGASGIGAATVERFMSEGCAVCVLDMDAEACERIKKELVGLDGFVVCDVRDREAVKKAVLQVAAQVGGIDILINNAGVSVRHKFLEITAEEWEQVLKVNLTGAFHVAQITARHMVQAGQGGVILNTASTNGIVGYPYYADYNASKAGVIALTKSMALELAPDIRVNAIAPGYVMTPMQEREYTEQMLEELNAKIPAQRHAHPHEVANLFAFLASDEAAYLTGQVFTIDGGEIAGGLASR</sequence>
<dbReference type="PANTHER" id="PTHR24321:SF8">
    <property type="entry name" value="ESTRADIOL 17-BETA-DEHYDROGENASE 8-RELATED"/>
    <property type="match status" value="1"/>
</dbReference>
<dbReference type="SUPFAM" id="SSF51735">
    <property type="entry name" value="NAD(P)-binding Rossmann-fold domains"/>
    <property type="match status" value="1"/>
</dbReference>
<dbReference type="Pfam" id="PF13561">
    <property type="entry name" value="adh_short_C2"/>
    <property type="match status" value="1"/>
</dbReference>
<protein>
    <recommendedName>
        <fullName evidence="4">Ketoreductase domain-containing protein</fullName>
    </recommendedName>
</protein>
<dbReference type="PANTHER" id="PTHR24321">
    <property type="entry name" value="DEHYDROGENASES, SHORT CHAIN"/>
    <property type="match status" value="1"/>
</dbReference>
<dbReference type="GO" id="GO:0016491">
    <property type="term" value="F:oxidoreductase activity"/>
    <property type="evidence" value="ECO:0007669"/>
    <property type="project" value="UniProtKB-KW"/>
</dbReference>
<dbReference type="SMART" id="SM00822">
    <property type="entry name" value="PKS_KR"/>
    <property type="match status" value="1"/>
</dbReference>
<organism evidence="5">
    <name type="scientific">marine metagenome</name>
    <dbReference type="NCBI Taxonomy" id="408172"/>
    <lineage>
        <taxon>unclassified sequences</taxon>
        <taxon>metagenomes</taxon>
        <taxon>ecological metagenomes</taxon>
    </lineage>
</organism>
<gene>
    <name evidence="5" type="ORF">METZ01_LOCUS96656</name>
</gene>
<accession>A0A381VU62</accession>
<dbReference type="InterPro" id="IPR020904">
    <property type="entry name" value="Sc_DH/Rdtase_CS"/>
</dbReference>
<dbReference type="NCBIfam" id="NF005559">
    <property type="entry name" value="PRK07231.1"/>
    <property type="match status" value="1"/>
</dbReference>
<feature type="domain" description="Ketoreductase" evidence="4">
    <location>
        <begin position="7"/>
        <end position="183"/>
    </location>
</feature>
<name>A0A381VU62_9ZZZZ</name>
<proteinExistence type="inferred from homology"/>
<dbReference type="FunFam" id="3.40.50.720:FF:000084">
    <property type="entry name" value="Short-chain dehydrogenase reductase"/>
    <property type="match status" value="1"/>
</dbReference>
<feature type="non-terminal residue" evidence="5">
    <location>
        <position position="1"/>
    </location>
</feature>
<dbReference type="InterPro" id="IPR057326">
    <property type="entry name" value="KR_dom"/>
</dbReference>
<dbReference type="CDD" id="cd05233">
    <property type="entry name" value="SDR_c"/>
    <property type="match status" value="1"/>
</dbReference>
<evidence type="ECO:0000259" key="4">
    <source>
        <dbReference type="SMART" id="SM00822"/>
    </source>
</evidence>
<dbReference type="PRINTS" id="PR00080">
    <property type="entry name" value="SDRFAMILY"/>
</dbReference>
<dbReference type="AlphaFoldDB" id="A0A381VU62"/>
<reference evidence="5" key="1">
    <citation type="submission" date="2018-05" db="EMBL/GenBank/DDBJ databases">
        <authorList>
            <person name="Lanie J.A."/>
            <person name="Ng W.-L."/>
            <person name="Kazmierczak K.M."/>
            <person name="Andrzejewski T.M."/>
            <person name="Davidsen T.M."/>
            <person name="Wayne K.J."/>
            <person name="Tettelin H."/>
            <person name="Glass J.I."/>
            <person name="Rusch D."/>
            <person name="Podicherti R."/>
            <person name="Tsui H.-C.T."/>
            <person name="Winkler M.E."/>
        </authorList>
    </citation>
    <scope>NUCLEOTIDE SEQUENCE</scope>
</reference>
<dbReference type="PROSITE" id="PS00061">
    <property type="entry name" value="ADH_SHORT"/>
    <property type="match status" value="1"/>
</dbReference>
<dbReference type="EMBL" id="UINC01009785">
    <property type="protein sequence ID" value="SVA43802.1"/>
    <property type="molecule type" value="Genomic_DNA"/>
</dbReference>
<evidence type="ECO:0000313" key="5">
    <source>
        <dbReference type="EMBL" id="SVA43802.1"/>
    </source>
</evidence>
<dbReference type="NCBIfam" id="NF009466">
    <property type="entry name" value="PRK12826.1-2"/>
    <property type="match status" value="1"/>
</dbReference>
<evidence type="ECO:0000256" key="3">
    <source>
        <dbReference type="ARBA" id="ARBA00023027"/>
    </source>
</evidence>
<dbReference type="InterPro" id="IPR036291">
    <property type="entry name" value="NAD(P)-bd_dom_sf"/>
</dbReference>
<dbReference type="Gene3D" id="3.40.50.720">
    <property type="entry name" value="NAD(P)-binding Rossmann-like Domain"/>
    <property type="match status" value="1"/>
</dbReference>
<keyword evidence="3" id="KW-0520">NAD</keyword>
<dbReference type="PRINTS" id="PR00081">
    <property type="entry name" value="GDHRDH"/>
</dbReference>
<comment type="similarity">
    <text evidence="1">Belongs to the short-chain dehydrogenases/reductases (SDR) family.</text>
</comment>
<keyword evidence="2" id="KW-0560">Oxidoreductase</keyword>